<evidence type="ECO:0000256" key="7">
    <source>
        <dbReference type="ARBA" id="ARBA00023210"/>
    </source>
</evidence>
<dbReference type="InterPro" id="IPR036192">
    <property type="entry name" value="Cell_div_ZapA-like_sf"/>
</dbReference>
<dbReference type="SUPFAM" id="SSF102829">
    <property type="entry name" value="Cell division protein ZapA-like"/>
    <property type="match status" value="1"/>
</dbReference>
<evidence type="ECO:0000256" key="8">
    <source>
        <dbReference type="ARBA" id="ARBA00023306"/>
    </source>
</evidence>
<dbReference type="Gene3D" id="3.30.160.880">
    <property type="entry name" value="Cell division protein ZapA protomer, N-terminal domain"/>
    <property type="match status" value="1"/>
</dbReference>
<comment type="function">
    <text evidence="9">Activator of cell division through the inhibition of FtsZ GTPase activity, therefore promoting FtsZ assembly into bundles of protofilaments necessary for the formation of the division Z ring. It is recruited early at mid-cell but it is not essential for cell division.</text>
</comment>
<gene>
    <name evidence="12" type="primary">zapA</name>
    <name evidence="12" type="ORF">NCTC12871_01000</name>
</gene>
<evidence type="ECO:0000256" key="4">
    <source>
        <dbReference type="ARBA" id="ARBA00022490"/>
    </source>
</evidence>
<keyword evidence="6" id="KW-0175">Coiled coil</keyword>
<dbReference type="GO" id="GO:0030428">
    <property type="term" value="C:cell septum"/>
    <property type="evidence" value="ECO:0007669"/>
    <property type="project" value="TreeGrafter"/>
</dbReference>
<dbReference type="KEGG" id="adp:NCTC12871_01000"/>
<protein>
    <recommendedName>
        <fullName evidence="3">Cell division protein ZapA</fullName>
    </recommendedName>
    <alternativeName>
        <fullName evidence="11">Z ring-associated protein ZapA</fullName>
    </alternativeName>
</protein>
<evidence type="ECO:0000313" key="13">
    <source>
        <dbReference type="Proteomes" id="UP000279799"/>
    </source>
</evidence>
<sequence length="103" mass="11649">MSTSPIEVTVLGQVLRLGCPAEQHDFLRQAAQDLDERVLKMKERTGILSTERVLSIVALNLSYELMQAKEKHKSVEDIIAARIQQLDSSLEQVNLQKNSERFA</sequence>
<comment type="subunit">
    <text evidence="10">Homodimer. Interacts with FtsZ.</text>
</comment>
<keyword evidence="5 12" id="KW-0132">Cell division</keyword>
<evidence type="ECO:0000256" key="10">
    <source>
        <dbReference type="ARBA" id="ARBA00026068"/>
    </source>
</evidence>
<evidence type="ECO:0000256" key="11">
    <source>
        <dbReference type="ARBA" id="ARBA00033158"/>
    </source>
</evidence>
<keyword evidence="7" id="KW-0717">Septation</keyword>
<dbReference type="Gene3D" id="1.20.5.50">
    <property type="match status" value="1"/>
</dbReference>
<dbReference type="RefSeq" id="WP_126599554.1">
    <property type="nucleotide sequence ID" value="NZ_LR134510.1"/>
</dbReference>
<evidence type="ECO:0000256" key="3">
    <source>
        <dbReference type="ARBA" id="ARBA00015195"/>
    </source>
</evidence>
<evidence type="ECO:0000256" key="9">
    <source>
        <dbReference type="ARBA" id="ARBA00024910"/>
    </source>
</evidence>
<evidence type="ECO:0000256" key="5">
    <source>
        <dbReference type="ARBA" id="ARBA00022618"/>
    </source>
</evidence>
<dbReference type="GO" id="GO:0043093">
    <property type="term" value="P:FtsZ-dependent cytokinesis"/>
    <property type="evidence" value="ECO:0007669"/>
    <property type="project" value="TreeGrafter"/>
</dbReference>
<keyword evidence="13" id="KW-1185">Reference proteome</keyword>
<keyword evidence="8" id="KW-0131">Cell cycle</keyword>
<dbReference type="InterPro" id="IPR042233">
    <property type="entry name" value="Cell_div_ZapA_N"/>
</dbReference>
<dbReference type="GO" id="GO:0032153">
    <property type="term" value="C:cell division site"/>
    <property type="evidence" value="ECO:0007669"/>
    <property type="project" value="TreeGrafter"/>
</dbReference>
<dbReference type="EMBL" id="LR134510">
    <property type="protein sequence ID" value="VEJ09537.1"/>
    <property type="molecule type" value="Genomic_DNA"/>
</dbReference>
<reference evidence="12 13" key="1">
    <citation type="submission" date="2018-12" db="EMBL/GenBank/DDBJ databases">
        <authorList>
            <consortium name="Pathogen Informatics"/>
        </authorList>
    </citation>
    <scope>NUCLEOTIDE SEQUENCE [LARGE SCALE GENOMIC DNA]</scope>
    <source>
        <strain evidence="12 13">NCTC12871</strain>
    </source>
</reference>
<organism evidence="12 13">
    <name type="scientific">Actinobacillus delphinicola</name>
    <dbReference type="NCBI Taxonomy" id="51161"/>
    <lineage>
        <taxon>Bacteria</taxon>
        <taxon>Pseudomonadati</taxon>
        <taxon>Pseudomonadota</taxon>
        <taxon>Gammaproteobacteria</taxon>
        <taxon>Pasteurellales</taxon>
        <taxon>Pasteurellaceae</taxon>
        <taxon>Actinobacillus</taxon>
    </lineage>
</organism>
<comment type="similarity">
    <text evidence="2">Belongs to the ZapA family. Type 1 subfamily.</text>
</comment>
<comment type="subcellular location">
    <subcellularLocation>
        <location evidence="1">Cytoplasm</location>
    </subcellularLocation>
</comment>
<dbReference type="OrthoDB" id="5917174at2"/>
<dbReference type="Pfam" id="PF05164">
    <property type="entry name" value="ZapA"/>
    <property type="match status" value="1"/>
</dbReference>
<dbReference type="GO" id="GO:0000921">
    <property type="term" value="P:septin ring assembly"/>
    <property type="evidence" value="ECO:0007669"/>
    <property type="project" value="TreeGrafter"/>
</dbReference>
<dbReference type="Proteomes" id="UP000279799">
    <property type="component" value="Chromosome"/>
</dbReference>
<dbReference type="GO" id="GO:0005829">
    <property type="term" value="C:cytosol"/>
    <property type="evidence" value="ECO:0007669"/>
    <property type="project" value="TreeGrafter"/>
</dbReference>
<evidence type="ECO:0000256" key="6">
    <source>
        <dbReference type="ARBA" id="ARBA00023054"/>
    </source>
</evidence>
<dbReference type="InterPro" id="IPR007838">
    <property type="entry name" value="Cell_div_ZapA-like"/>
</dbReference>
<dbReference type="AlphaFoldDB" id="A0A448TU61"/>
<dbReference type="PANTHER" id="PTHR34981">
    <property type="entry name" value="CELL DIVISION PROTEIN ZAPA"/>
    <property type="match status" value="1"/>
</dbReference>
<accession>A0A448TU61</accession>
<keyword evidence="4" id="KW-0963">Cytoplasm</keyword>
<dbReference type="GO" id="GO:0000917">
    <property type="term" value="P:division septum assembly"/>
    <property type="evidence" value="ECO:0007669"/>
    <property type="project" value="UniProtKB-KW"/>
</dbReference>
<evidence type="ECO:0000256" key="2">
    <source>
        <dbReference type="ARBA" id="ARBA00010074"/>
    </source>
</evidence>
<name>A0A448TU61_9PAST</name>
<evidence type="ECO:0000313" key="12">
    <source>
        <dbReference type="EMBL" id="VEJ09537.1"/>
    </source>
</evidence>
<evidence type="ECO:0000256" key="1">
    <source>
        <dbReference type="ARBA" id="ARBA00004496"/>
    </source>
</evidence>
<proteinExistence type="inferred from homology"/>
<dbReference type="PANTHER" id="PTHR34981:SF1">
    <property type="entry name" value="CELL DIVISION PROTEIN ZAPA"/>
    <property type="match status" value="1"/>
</dbReference>